<dbReference type="RefSeq" id="WP_200466694.1">
    <property type="nucleotide sequence ID" value="NZ_JAENRR010000071.1"/>
</dbReference>
<dbReference type="SMART" id="SM00387">
    <property type="entry name" value="HATPase_c"/>
    <property type="match status" value="1"/>
</dbReference>
<reference evidence="9 10" key="1">
    <citation type="submission" date="2021-01" db="EMBL/GenBank/DDBJ databases">
        <title>Carboxyliciviraga sp.nov., isolated from coastal sediments.</title>
        <authorList>
            <person name="Lu D."/>
            <person name="Zhang T."/>
        </authorList>
    </citation>
    <scope>NUCLEOTIDE SEQUENCE [LARGE SCALE GENOMIC DNA]</scope>
    <source>
        <strain evidence="9 10">N1Y132</strain>
    </source>
</reference>
<dbReference type="Pfam" id="PF02518">
    <property type="entry name" value="HATPase_c"/>
    <property type="match status" value="1"/>
</dbReference>
<name>A0ABS1HP59_9BACT</name>
<dbReference type="InterPro" id="IPR036097">
    <property type="entry name" value="HisK_dim/P_sf"/>
</dbReference>
<keyword evidence="5" id="KW-0418">Kinase</keyword>
<dbReference type="InterPro" id="IPR003661">
    <property type="entry name" value="HisK_dim/P_dom"/>
</dbReference>
<dbReference type="Gene3D" id="1.10.287.130">
    <property type="match status" value="1"/>
</dbReference>
<dbReference type="Gene3D" id="3.30.450.20">
    <property type="entry name" value="PAS domain"/>
    <property type="match status" value="2"/>
</dbReference>
<dbReference type="InterPro" id="IPR000700">
    <property type="entry name" value="PAS-assoc_C"/>
</dbReference>
<dbReference type="SUPFAM" id="SSF55874">
    <property type="entry name" value="ATPase domain of HSP90 chaperone/DNA topoisomerase II/histidine kinase"/>
    <property type="match status" value="1"/>
</dbReference>
<dbReference type="Pfam" id="PF08448">
    <property type="entry name" value="PAS_4"/>
    <property type="match status" value="1"/>
</dbReference>
<dbReference type="CDD" id="cd00075">
    <property type="entry name" value="HATPase"/>
    <property type="match status" value="1"/>
</dbReference>
<evidence type="ECO:0000256" key="4">
    <source>
        <dbReference type="ARBA" id="ARBA00022679"/>
    </source>
</evidence>
<dbReference type="CDD" id="cd00082">
    <property type="entry name" value="HisKA"/>
    <property type="match status" value="1"/>
</dbReference>
<dbReference type="SMART" id="SM00388">
    <property type="entry name" value="HisKA"/>
    <property type="match status" value="1"/>
</dbReference>
<evidence type="ECO:0000313" key="10">
    <source>
        <dbReference type="Proteomes" id="UP000605676"/>
    </source>
</evidence>
<keyword evidence="3" id="KW-0597">Phosphoprotein</keyword>
<feature type="domain" description="PAC" evidence="8">
    <location>
        <begin position="216"/>
        <end position="269"/>
    </location>
</feature>
<accession>A0ABS1HP59</accession>
<dbReference type="Gene3D" id="3.30.565.10">
    <property type="entry name" value="Histidine kinase-like ATPase, C-terminal domain"/>
    <property type="match status" value="1"/>
</dbReference>
<keyword evidence="4" id="KW-0808">Transferase</keyword>
<dbReference type="InterPro" id="IPR000014">
    <property type="entry name" value="PAS"/>
</dbReference>
<dbReference type="PROSITE" id="PS50109">
    <property type="entry name" value="HIS_KIN"/>
    <property type="match status" value="1"/>
</dbReference>
<dbReference type="InterPro" id="IPR004358">
    <property type="entry name" value="Sig_transdc_His_kin-like_C"/>
</dbReference>
<dbReference type="InterPro" id="IPR036890">
    <property type="entry name" value="HATPase_C_sf"/>
</dbReference>
<protein>
    <recommendedName>
        <fullName evidence="2">histidine kinase</fullName>
        <ecNumber evidence="2">2.7.13.3</ecNumber>
    </recommendedName>
</protein>
<dbReference type="InterPro" id="IPR050736">
    <property type="entry name" value="Sensor_HK_Regulatory"/>
</dbReference>
<keyword evidence="10" id="KW-1185">Reference proteome</keyword>
<dbReference type="EC" id="2.7.13.3" evidence="2"/>
<evidence type="ECO:0000256" key="6">
    <source>
        <dbReference type="ARBA" id="ARBA00023012"/>
    </source>
</evidence>
<dbReference type="PANTHER" id="PTHR43711:SF31">
    <property type="entry name" value="HISTIDINE KINASE"/>
    <property type="match status" value="1"/>
</dbReference>
<keyword evidence="6" id="KW-0902">Two-component regulatory system</keyword>
<gene>
    <name evidence="9" type="ORF">JIV24_19165</name>
</gene>
<comment type="catalytic activity">
    <reaction evidence="1">
        <text>ATP + protein L-histidine = ADP + protein N-phospho-L-histidine.</text>
        <dbReference type="EC" id="2.7.13.3"/>
    </reaction>
</comment>
<feature type="domain" description="Histidine kinase" evidence="7">
    <location>
        <begin position="287"/>
        <end position="505"/>
    </location>
</feature>
<evidence type="ECO:0000256" key="3">
    <source>
        <dbReference type="ARBA" id="ARBA00022553"/>
    </source>
</evidence>
<dbReference type="PANTHER" id="PTHR43711">
    <property type="entry name" value="TWO-COMPONENT HISTIDINE KINASE"/>
    <property type="match status" value="1"/>
</dbReference>
<dbReference type="InterPro" id="IPR003594">
    <property type="entry name" value="HATPase_dom"/>
</dbReference>
<dbReference type="PROSITE" id="PS50113">
    <property type="entry name" value="PAC"/>
    <property type="match status" value="1"/>
</dbReference>
<evidence type="ECO:0000259" key="7">
    <source>
        <dbReference type="PROSITE" id="PS50109"/>
    </source>
</evidence>
<dbReference type="InterPro" id="IPR035965">
    <property type="entry name" value="PAS-like_dom_sf"/>
</dbReference>
<evidence type="ECO:0000256" key="2">
    <source>
        <dbReference type="ARBA" id="ARBA00012438"/>
    </source>
</evidence>
<proteinExistence type="predicted"/>
<dbReference type="PRINTS" id="PR00344">
    <property type="entry name" value="BCTRLSENSOR"/>
</dbReference>
<evidence type="ECO:0000256" key="1">
    <source>
        <dbReference type="ARBA" id="ARBA00000085"/>
    </source>
</evidence>
<evidence type="ECO:0000313" key="9">
    <source>
        <dbReference type="EMBL" id="MBK3519475.1"/>
    </source>
</evidence>
<dbReference type="InterPro" id="IPR013656">
    <property type="entry name" value="PAS_4"/>
</dbReference>
<evidence type="ECO:0000256" key="5">
    <source>
        <dbReference type="ARBA" id="ARBA00022777"/>
    </source>
</evidence>
<dbReference type="EMBL" id="JAENRR010000071">
    <property type="protein sequence ID" value="MBK3519475.1"/>
    <property type="molecule type" value="Genomic_DNA"/>
</dbReference>
<dbReference type="Proteomes" id="UP000605676">
    <property type="component" value="Unassembled WGS sequence"/>
</dbReference>
<evidence type="ECO:0000259" key="8">
    <source>
        <dbReference type="PROSITE" id="PS50113"/>
    </source>
</evidence>
<dbReference type="InterPro" id="IPR005467">
    <property type="entry name" value="His_kinase_dom"/>
</dbReference>
<sequence>MEKESTKEISNQDLEVLSKLNLTSIFENTTDSVWAINTNYEIMFANKVFVTSFHNEFGISILPGVNLLSALPESLRESWKNKYDRALNNESFSFTERLNAENELLHFEVFMNPIIIEGKIIGALFFGRDVTQRRRDEEAIKESQLLLKASLESQKGTILFSINKNYEYLYFNSAHEDVMKYAYDQNVKVGMNVLECMTNEEDILVAKNNFDKALGGESHSNVREFGDDNIAYYESYFNPIKDSNNQIIGVTALARNISERKKAELALIERKAELKELNSTKDKLFSIIGHDLRDPFNNILGFSDILIARVNDTSFSEHEEYLKYINTTASNTLILLDNLLGWAKFQTRTLSVHLEKLMLSDVIKEVVNLTKIRAEGKNISLTFVTNEPIEVKADKNLLKTILRNLISNAIKYTEPKGAIHISAMQKEACVEVSVSDNGIGISKTQLNKLFQLNPESSTRGTANEKGSGLGLLLCQDFINELNGKLWVESIEGQGSDFIFTLPLWSYNGRAEAMRN</sequence>
<dbReference type="NCBIfam" id="TIGR00229">
    <property type="entry name" value="sensory_box"/>
    <property type="match status" value="2"/>
</dbReference>
<organism evidence="9 10">
    <name type="scientific">Carboxylicivirga marina</name>
    <dbReference type="NCBI Taxonomy" id="2800988"/>
    <lineage>
        <taxon>Bacteria</taxon>
        <taxon>Pseudomonadati</taxon>
        <taxon>Bacteroidota</taxon>
        <taxon>Bacteroidia</taxon>
        <taxon>Marinilabiliales</taxon>
        <taxon>Marinilabiliaceae</taxon>
        <taxon>Carboxylicivirga</taxon>
    </lineage>
</organism>
<comment type="caution">
    <text evidence="9">The sequence shown here is derived from an EMBL/GenBank/DDBJ whole genome shotgun (WGS) entry which is preliminary data.</text>
</comment>
<dbReference type="SUPFAM" id="SSF55785">
    <property type="entry name" value="PYP-like sensor domain (PAS domain)"/>
    <property type="match status" value="2"/>
</dbReference>
<dbReference type="SUPFAM" id="SSF47384">
    <property type="entry name" value="Homodimeric domain of signal transducing histidine kinase"/>
    <property type="match status" value="1"/>
</dbReference>